<protein>
    <submittedName>
        <fullName evidence="1">Uncharacterized protein</fullName>
    </submittedName>
</protein>
<reference evidence="1 2" key="1">
    <citation type="journal article" date="2019" name="Nat. Commun.">
        <title>A new type of DNA phosphorothioation-based antiviral system in archaea.</title>
        <authorList>
            <person name="Xiong L."/>
            <person name="Liu S."/>
            <person name="Chen S."/>
            <person name="Xiao Y."/>
            <person name="Zhu B."/>
            <person name="Gao Y."/>
            <person name="Zhang Y."/>
            <person name="Chen B."/>
            <person name="Luo J."/>
            <person name="Deng Z."/>
            <person name="Chen X."/>
            <person name="Wang L."/>
            <person name="Chen S."/>
        </authorList>
    </citation>
    <scope>NUCLEOTIDE SEQUENCE [LARGE SCALE GENOMIC DNA]</scope>
    <source>
        <strain evidence="1 2">JCM 10635</strain>
        <plasmid evidence="1 2">unnamed1</plasmid>
    </source>
</reference>
<evidence type="ECO:0000313" key="2">
    <source>
        <dbReference type="Proteomes" id="UP000296822"/>
    </source>
</evidence>
<proteinExistence type="predicted"/>
<dbReference type="AlphaFoldDB" id="A0A4D6HRM9"/>
<organism evidence="1 2">
    <name type="scientific">Natronorubrum bangense</name>
    <dbReference type="NCBI Taxonomy" id="61858"/>
    <lineage>
        <taxon>Archaea</taxon>
        <taxon>Methanobacteriati</taxon>
        <taxon>Methanobacteriota</taxon>
        <taxon>Stenosarchaea group</taxon>
        <taxon>Halobacteria</taxon>
        <taxon>Halobacteriales</taxon>
        <taxon>Natrialbaceae</taxon>
        <taxon>Natronorubrum</taxon>
    </lineage>
</organism>
<sequence length="64" mass="7771">MQYDRIDLRVHEHDGDRRIEVDGYFRPHPESKPPEYRRNVIVDLTEEQAQQLHDDLGEQLEAWE</sequence>
<dbReference type="RefSeq" id="WP_006066931.1">
    <property type="nucleotide sequence ID" value="NZ_CP031306.1"/>
</dbReference>
<dbReference type="KEGG" id="nbg:DV706_17950"/>
<dbReference type="GeneID" id="39853162"/>
<dbReference type="Proteomes" id="UP000296822">
    <property type="component" value="Plasmid unnamed1"/>
</dbReference>
<accession>A0A4D6HRM9</accession>
<dbReference type="EMBL" id="CP031306">
    <property type="protein sequence ID" value="QCC56410.1"/>
    <property type="molecule type" value="Genomic_DNA"/>
</dbReference>
<name>A0A4D6HRM9_9EURY</name>
<evidence type="ECO:0000313" key="1">
    <source>
        <dbReference type="EMBL" id="QCC56410.1"/>
    </source>
</evidence>
<gene>
    <name evidence="1" type="ORF">DV706_17950</name>
</gene>
<keyword evidence="1" id="KW-0614">Plasmid</keyword>
<geneLocation type="plasmid" evidence="1">
    <name>unnamed1</name>
</geneLocation>